<reference evidence="3" key="1">
    <citation type="submission" date="2016-10" db="EMBL/GenBank/DDBJ databases">
        <authorList>
            <person name="Varghese N."/>
            <person name="Submissions S."/>
        </authorList>
    </citation>
    <scope>NUCLEOTIDE SEQUENCE [LARGE SCALE GENOMIC DNA]</scope>
    <source>
        <strain evidence="3">CGMCC 1.2747</strain>
    </source>
</reference>
<gene>
    <name evidence="2" type="ORF">SAMN04488062_12036</name>
</gene>
<dbReference type="EMBL" id="FNDB01000020">
    <property type="protein sequence ID" value="SDI02060.1"/>
    <property type="molecule type" value="Genomic_DNA"/>
</dbReference>
<accession>A0A1G8H695</accession>
<dbReference type="PANTHER" id="PTHR34585:SF22">
    <property type="entry name" value="HELIX-TURN-HELIX DOMAIN-CONTAINING PROTEIN"/>
    <property type="match status" value="1"/>
</dbReference>
<evidence type="ECO:0000313" key="3">
    <source>
        <dbReference type="Proteomes" id="UP000199274"/>
    </source>
</evidence>
<dbReference type="OrthoDB" id="1524679at2"/>
<evidence type="ECO:0000313" key="2">
    <source>
        <dbReference type="EMBL" id="SDI02060.1"/>
    </source>
</evidence>
<sequence>MAATIITTEDLIEFKKELLEEIKKIFESQTTTQNKKWLKSAEVRELLNISPGTLQNLRINGTLSYTKIGGTMYYDHTDIEKLLNGNKVNALPVLFK</sequence>
<dbReference type="InterPro" id="IPR009061">
    <property type="entry name" value="DNA-bd_dom_put_sf"/>
</dbReference>
<dbReference type="PANTHER" id="PTHR34585">
    <property type="match status" value="1"/>
</dbReference>
<name>A0A1G8H695_9FLAO</name>
<dbReference type="AlphaFoldDB" id="A0A1G8H695"/>
<keyword evidence="3" id="KW-1185">Reference proteome</keyword>
<proteinExistence type="predicted"/>
<dbReference type="STRING" id="178355.SAMN04488062_12036"/>
<protein>
    <submittedName>
        <fullName evidence="2">Helix-turn-helix domain-containing protein</fullName>
    </submittedName>
</protein>
<dbReference type="SUPFAM" id="SSF46955">
    <property type="entry name" value="Putative DNA-binding domain"/>
    <property type="match status" value="1"/>
</dbReference>
<dbReference type="Pfam" id="PF12728">
    <property type="entry name" value="HTH_17"/>
    <property type="match status" value="1"/>
</dbReference>
<dbReference type="RefSeq" id="WP_091258948.1">
    <property type="nucleotide sequence ID" value="NZ_FNDB01000020.1"/>
</dbReference>
<dbReference type="InterPro" id="IPR041657">
    <property type="entry name" value="HTH_17"/>
</dbReference>
<feature type="domain" description="Helix-turn-helix" evidence="1">
    <location>
        <begin position="37"/>
        <end position="86"/>
    </location>
</feature>
<evidence type="ECO:0000259" key="1">
    <source>
        <dbReference type="Pfam" id="PF12728"/>
    </source>
</evidence>
<dbReference type="Proteomes" id="UP000199274">
    <property type="component" value="Unassembled WGS sequence"/>
</dbReference>
<organism evidence="2 3">
    <name type="scientific">Flavobacterium omnivorum</name>
    <dbReference type="NCBI Taxonomy" id="178355"/>
    <lineage>
        <taxon>Bacteria</taxon>
        <taxon>Pseudomonadati</taxon>
        <taxon>Bacteroidota</taxon>
        <taxon>Flavobacteriia</taxon>
        <taxon>Flavobacteriales</taxon>
        <taxon>Flavobacteriaceae</taxon>
        <taxon>Flavobacterium</taxon>
    </lineage>
</organism>